<reference evidence="1 2" key="1">
    <citation type="submission" date="2015-04" db="EMBL/GenBank/DDBJ databases">
        <authorList>
            <person name="Cao L."/>
            <person name="Gao C.H."/>
        </authorList>
    </citation>
    <scope>NUCLEOTIDE SEQUENCE [LARGE SCALE GENOMIC DNA]</scope>
    <source>
        <strain evidence="1 2">SH3</strain>
    </source>
</reference>
<organism evidence="1 2">
    <name type="scientific">Staphylococcus argenteus</name>
    <dbReference type="NCBI Taxonomy" id="985002"/>
    <lineage>
        <taxon>Bacteria</taxon>
        <taxon>Bacillati</taxon>
        <taxon>Bacillota</taxon>
        <taxon>Bacilli</taxon>
        <taxon>Bacillales</taxon>
        <taxon>Staphylococcaceae</taxon>
        <taxon>Staphylococcus</taxon>
    </lineage>
</organism>
<evidence type="ECO:0000313" key="1">
    <source>
        <dbReference type="EMBL" id="CRI19036.1"/>
    </source>
</evidence>
<evidence type="ECO:0000313" key="2">
    <source>
        <dbReference type="Proteomes" id="UP000236509"/>
    </source>
</evidence>
<dbReference type="Proteomes" id="UP000236509">
    <property type="component" value="Unassembled WGS sequence"/>
</dbReference>
<proteinExistence type="predicted"/>
<dbReference type="AlphaFoldDB" id="A0A7U7JRV5"/>
<protein>
    <submittedName>
        <fullName evidence="1">Uncharacterized protein</fullName>
    </submittedName>
</protein>
<gene>
    <name evidence="1" type="ORF">BN1326_150281</name>
</gene>
<comment type="caution">
    <text evidence="1">The sequence shown here is derived from an EMBL/GenBank/DDBJ whole genome shotgun (WGS) entry which is preliminary data.</text>
</comment>
<accession>A0A7U7JRV5</accession>
<dbReference type="EMBL" id="CVOU01000007">
    <property type="protein sequence ID" value="CRI19036.1"/>
    <property type="molecule type" value="Genomic_DNA"/>
</dbReference>
<sequence>MLIHSNHIFNLFIFDNYPEEEGTRTAHLINSSSLISLFDNYPEEEGTRTIN</sequence>
<keyword evidence="2" id="KW-1185">Reference proteome</keyword>
<name>A0A7U7JRV5_9STAP</name>